<dbReference type="Proteomes" id="UP000244178">
    <property type="component" value="Unassembled WGS sequence"/>
</dbReference>
<dbReference type="InterPro" id="IPR027056">
    <property type="entry name" value="Gluconate_2DH_su3"/>
</dbReference>
<name>A0A2T6GJQ1_9PSED</name>
<gene>
    <name evidence="2" type="ORF">C5U62_13400</name>
</gene>
<dbReference type="EMBL" id="PYJM01000003">
    <property type="protein sequence ID" value="PUA44387.1"/>
    <property type="molecule type" value="Genomic_DNA"/>
</dbReference>
<dbReference type="PROSITE" id="PS51318">
    <property type="entry name" value="TAT"/>
    <property type="match status" value="1"/>
</dbReference>
<dbReference type="InterPro" id="IPR006311">
    <property type="entry name" value="TAT_signal"/>
</dbReference>
<proteinExistence type="predicted"/>
<keyword evidence="1" id="KW-1133">Transmembrane helix</keyword>
<evidence type="ECO:0000256" key="1">
    <source>
        <dbReference type="SAM" id="Phobius"/>
    </source>
</evidence>
<reference evidence="2 3" key="1">
    <citation type="submission" date="2018-03" db="EMBL/GenBank/DDBJ databases">
        <title>Draft genome sequence of the plant growth promoting rhizobacterium Pseudomonas protegens strain BNJ-SS-45 isolated from wheat (Triticum aestivum) rhizosphere.</title>
        <authorList>
            <person name="Bajpai A."/>
            <person name="Shende K."/>
            <person name="Meena N."/>
            <person name="Upadhyayula S.R."/>
            <person name="Suravajhala P."/>
            <person name="Medicherla K.M."/>
            <person name="Johri B.N."/>
        </authorList>
    </citation>
    <scope>NUCLEOTIDE SEQUENCE [LARGE SCALE GENOMIC DNA]</scope>
    <source>
        <strain evidence="2 3">BNJ-SS-45</strain>
    </source>
</reference>
<dbReference type="AlphaFoldDB" id="A0A2T6GJQ1"/>
<evidence type="ECO:0000313" key="2">
    <source>
        <dbReference type="EMBL" id="PUA44387.1"/>
    </source>
</evidence>
<keyword evidence="1" id="KW-0472">Membrane</keyword>
<sequence length="250" mass="27138">MSDQDRDNPRREFLRKSLTLIPVVTVASTGLGSSMLAAAPEAAAPARPAAPGKLPTGSPSYEPSYFSAEEWAFIKAAVERLIPADDMGPGALEAGVPEYIDRQMNTPYAAGALWYMQGPFKADAAPEMGWQSKLVPKDIYRLGIAAVDAWCKDLKGQVFAAQDSATRDALLKQLEAGTPQFEAVPAKLFFNLLLQNTKEGFFSDPIHGGNKGLVGWTLIGFPGARADFMDWVERNEQYPFPAVSIRGERA</sequence>
<accession>A0A2T6GJQ1</accession>
<feature type="transmembrane region" description="Helical" evidence="1">
    <location>
        <begin position="20"/>
        <end position="39"/>
    </location>
</feature>
<keyword evidence="1" id="KW-0812">Transmembrane</keyword>
<evidence type="ECO:0000313" key="3">
    <source>
        <dbReference type="Proteomes" id="UP000244178"/>
    </source>
</evidence>
<dbReference type="Pfam" id="PF13618">
    <property type="entry name" value="Gluconate_2-dh3"/>
    <property type="match status" value="1"/>
</dbReference>
<dbReference type="RefSeq" id="WP_108544931.1">
    <property type="nucleotide sequence ID" value="NZ_PIZE01000003.1"/>
</dbReference>
<comment type="caution">
    <text evidence="2">The sequence shown here is derived from an EMBL/GenBank/DDBJ whole genome shotgun (WGS) entry which is preliminary data.</text>
</comment>
<protein>
    <submittedName>
        <fullName evidence="2">Gluconate 2-dehydrogenase</fullName>
    </submittedName>
</protein>
<organism evidence="2 3">
    <name type="scientific">Pseudomonas protegens</name>
    <dbReference type="NCBI Taxonomy" id="380021"/>
    <lineage>
        <taxon>Bacteria</taxon>
        <taxon>Pseudomonadati</taxon>
        <taxon>Pseudomonadota</taxon>
        <taxon>Gammaproteobacteria</taxon>
        <taxon>Pseudomonadales</taxon>
        <taxon>Pseudomonadaceae</taxon>
        <taxon>Pseudomonas</taxon>
    </lineage>
</organism>